<accession>A0A3P7MPY8</accession>
<dbReference type="Proteomes" id="UP000271098">
    <property type="component" value="Unassembled WGS sequence"/>
</dbReference>
<dbReference type="AlphaFoldDB" id="A0A3P7MPY8"/>
<dbReference type="Pfam" id="PF08628">
    <property type="entry name" value="Nexin_C"/>
    <property type="match status" value="1"/>
</dbReference>
<dbReference type="PANTHER" id="PTHR22775:SF44">
    <property type="entry name" value="SORTING NEXIN-14"/>
    <property type="match status" value="1"/>
</dbReference>
<dbReference type="GO" id="GO:0005770">
    <property type="term" value="C:late endosome"/>
    <property type="evidence" value="ECO:0007669"/>
    <property type="project" value="TreeGrafter"/>
</dbReference>
<dbReference type="GO" id="GO:0035091">
    <property type="term" value="F:phosphatidylinositol binding"/>
    <property type="evidence" value="ECO:0007669"/>
    <property type="project" value="TreeGrafter"/>
</dbReference>
<dbReference type="OrthoDB" id="5957963at2759"/>
<dbReference type="InterPro" id="IPR013937">
    <property type="entry name" value="Sorting_nexin_C"/>
</dbReference>
<protein>
    <recommendedName>
        <fullName evidence="1">Sorting nexin C-terminal domain-containing protein</fullName>
    </recommendedName>
</protein>
<gene>
    <name evidence="2" type="ORF">GPUH_LOCUS18444</name>
</gene>
<evidence type="ECO:0000313" key="3">
    <source>
        <dbReference type="Proteomes" id="UP000271098"/>
    </source>
</evidence>
<name>A0A3P7MPY8_9BILA</name>
<dbReference type="PANTHER" id="PTHR22775">
    <property type="entry name" value="SORTING NEXIN"/>
    <property type="match status" value="1"/>
</dbReference>
<feature type="domain" description="Sorting nexin C-terminal" evidence="1">
    <location>
        <begin position="63"/>
        <end position="164"/>
    </location>
</feature>
<dbReference type="EMBL" id="UYRT01086776">
    <property type="protein sequence ID" value="VDN31755.1"/>
    <property type="molecule type" value="Genomic_DNA"/>
</dbReference>
<evidence type="ECO:0000259" key="1">
    <source>
        <dbReference type="Pfam" id="PF08628"/>
    </source>
</evidence>
<keyword evidence="3" id="KW-1185">Reference proteome</keyword>
<reference evidence="2 3" key="1">
    <citation type="submission" date="2018-11" db="EMBL/GenBank/DDBJ databases">
        <authorList>
            <consortium name="Pathogen Informatics"/>
        </authorList>
    </citation>
    <scope>NUCLEOTIDE SEQUENCE [LARGE SCALE GENOMIC DNA]</scope>
</reference>
<sequence>MEAPSRARKALQNSIYGNNCPSAQINLSNSNCAVWTRSLLDAVIFILLRLFDAARWLLWLLLFARRLMGATIDAVAAALFRRYLSGVLVEANCVRMVRFIQDSIFSAESPATTDQEKILRMELAQRLTLEYFQEQLPNFIIKAIGQKKFRMGIQAVFRTLQYPRLNKQLSYVLLDVITRKLFPLENFLELQQ</sequence>
<organism evidence="2 3">
    <name type="scientific">Gongylonema pulchrum</name>
    <dbReference type="NCBI Taxonomy" id="637853"/>
    <lineage>
        <taxon>Eukaryota</taxon>
        <taxon>Metazoa</taxon>
        <taxon>Ecdysozoa</taxon>
        <taxon>Nematoda</taxon>
        <taxon>Chromadorea</taxon>
        <taxon>Rhabditida</taxon>
        <taxon>Spirurina</taxon>
        <taxon>Spiruromorpha</taxon>
        <taxon>Spiruroidea</taxon>
        <taxon>Gongylonematidae</taxon>
        <taxon>Gongylonema</taxon>
    </lineage>
</organism>
<evidence type="ECO:0000313" key="2">
    <source>
        <dbReference type="EMBL" id="VDN31755.1"/>
    </source>
</evidence>
<proteinExistence type="predicted"/>
<dbReference type="GO" id="GO:0097352">
    <property type="term" value="P:autophagosome maturation"/>
    <property type="evidence" value="ECO:0007669"/>
    <property type="project" value="TreeGrafter"/>
</dbReference>